<gene>
    <name evidence="1" type="ORF">H9641_04820</name>
</gene>
<proteinExistence type="predicted"/>
<dbReference type="EMBL" id="JACSQF010000003">
    <property type="protein sequence ID" value="MBD7980040.1"/>
    <property type="molecule type" value="Genomic_DNA"/>
</dbReference>
<reference evidence="1 2" key="1">
    <citation type="submission" date="2020-08" db="EMBL/GenBank/DDBJ databases">
        <title>A Genomic Blueprint of the Chicken Gut Microbiome.</title>
        <authorList>
            <person name="Gilroy R."/>
            <person name="Ravi A."/>
            <person name="Getino M."/>
            <person name="Pursley I."/>
            <person name="Horton D.L."/>
            <person name="Alikhan N.-F."/>
            <person name="Baker D."/>
            <person name="Gharbi K."/>
            <person name="Hall N."/>
            <person name="Watson M."/>
            <person name="Adriaenssens E.M."/>
            <person name="Foster-Nyarko E."/>
            <person name="Jarju S."/>
            <person name="Secka A."/>
            <person name="Antonio M."/>
            <person name="Oren A."/>
            <person name="Chaudhuri R."/>
            <person name="La Ragione R.M."/>
            <person name="Hildebrand F."/>
            <person name="Pallen M.J."/>
        </authorList>
    </citation>
    <scope>NUCLEOTIDE SEQUENCE [LARGE SCALE GENOMIC DNA]</scope>
    <source>
        <strain evidence="1 2">Sa2CUA9</strain>
    </source>
</reference>
<evidence type="ECO:0000313" key="2">
    <source>
        <dbReference type="Proteomes" id="UP000655570"/>
    </source>
</evidence>
<protein>
    <submittedName>
        <fullName evidence="1">Uncharacterized protein</fullName>
    </submittedName>
</protein>
<comment type="caution">
    <text evidence="1">The sequence shown here is derived from an EMBL/GenBank/DDBJ whole genome shotgun (WGS) entry which is preliminary data.</text>
</comment>
<dbReference type="RefSeq" id="WP_191801479.1">
    <property type="nucleotide sequence ID" value="NZ_JACSQF010000003.1"/>
</dbReference>
<organism evidence="1 2">
    <name type="scientific">Oerskovia merdavium</name>
    <dbReference type="NCBI Taxonomy" id="2762227"/>
    <lineage>
        <taxon>Bacteria</taxon>
        <taxon>Bacillati</taxon>
        <taxon>Actinomycetota</taxon>
        <taxon>Actinomycetes</taxon>
        <taxon>Micrococcales</taxon>
        <taxon>Cellulomonadaceae</taxon>
        <taxon>Oerskovia</taxon>
    </lineage>
</organism>
<keyword evidence="2" id="KW-1185">Reference proteome</keyword>
<sequence>MTTNTEHDNLIALAQKHLAHRLYGLARRTETMSVDTMLEMHRHLDTFRDEQKDKLRLPASDA</sequence>
<name>A0ABR8TX26_9CELL</name>
<evidence type="ECO:0000313" key="1">
    <source>
        <dbReference type="EMBL" id="MBD7980040.1"/>
    </source>
</evidence>
<dbReference type="Proteomes" id="UP000655570">
    <property type="component" value="Unassembled WGS sequence"/>
</dbReference>
<accession>A0ABR8TX26</accession>